<protein>
    <submittedName>
        <fullName evidence="2">Uncharacterized protein</fullName>
    </submittedName>
</protein>
<organism evidence="2 3">
    <name type="scientific">Penicillium cosmopolitanum</name>
    <dbReference type="NCBI Taxonomy" id="1131564"/>
    <lineage>
        <taxon>Eukaryota</taxon>
        <taxon>Fungi</taxon>
        <taxon>Dikarya</taxon>
        <taxon>Ascomycota</taxon>
        <taxon>Pezizomycotina</taxon>
        <taxon>Eurotiomycetes</taxon>
        <taxon>Eurotiomycetidae</taxon>
        <taxon>Eurotiales</taxon>
        <taxon>Aspergillaceae</taxon>
        <taxon>Penicillium</taxon>
    </lineage>
</organism>
<dbReference type="EMBL" id="JAPZBU010000009">
    <property type="protein sequence ID" value="KAJ5385647.1"/>
    <property type="molecule type" value="Genomic_DNA"/>
</dbReference>
<dbReference type="OrthoDB" id="391137at2759"/>
<gene>
    <name evidence="2" type="ORF">N7509_008188</name>
</gene>
<dbReference type="AlphaFoldDB" id="A0A9W9VM46"/>
<proteinExistence type="predicted"/>
<feature type="region of interest" description="Disordered" evidence="1">
    <location>
        <begin position="74"/>
        <end position="123"/>
    </location>
</feature>
<accession>A0A9W9VM46</accession>
<sequence>MNWWWIASRELSNVACGYQHVSSLILLGKPQIYSRWRLYFSNYVKSGGALDPKIDGRIKFGKYHAVRIMKAIKNGEDPNATNPVPEEEEQESIASQDVRTFDGSVAEQPSPSRQPPIEEIPEESGHLKARELTQQLSLDESLHTSRVSSLQWPPATSNYDILSVLGDIPGSPARTKDISNPQLGDLELSSFPGTIGYSSSVPNLPGIPGASTLSGADALRTLHPFPPPAISSSVAVPAQLPSMSYRALALIFRILQLCRPVHLQFYVHLWLMCALDHQVNHHSRSTNSLSLWHRNMLTERSLC</sequence>
<reference evidence="2" key="2">
    <citation type="journal article" date="2023" name="IMA Fungus">
        <title>Comparative genomic study of the Penicillium genus elucidates a diverse pangenome and 15 lateral gene transfer events.</title>
        <authorList>
            <person name="Petersen C."/>
            <person name="Sorensen T."/>
            <person name="Nielsen M.R."/>
            <person name="Sondergaard T.E."/>
            <person name="Sorensen J.L."/>
            <person name="Fitzpatrick D.A."/>
            <person name="Frisvad J.C."/>
            <person name="Nielsen K.L."/>
        </authorList>
    </citation>
    <scope>NUCLEOTIDE SEQUENCE</scope>
    <source>
        <strain evidence="2">IBT 29677</strain>
    </source>
</reference>
<comment type="caution">
    <text evidence="2">The sequence shown here is derived from an EMBL/GenBank/DDBJ whole genome shotgun (WGS) entry which is preliminary data.</text>
</comment>
<dbReference type="GeneID" id="81371805"/>
<evidence type="ECO:0000313" key="2">
    <source>
        <dbReference type="EMBL" id="KAJ5385647.1"/>
    </source>
</evidence>
<dbReference type="RefSeq" id="XP_056483445.1">
    <property type="nucleotide sequence ID" value="XM_056632825.1"/>
</dbReference>
<keyword evidence="3" id="KW-1185">Reference proteome</keyword>
<dbReference type="Proteomes" id="UP001147747">
    <property type="component" value="Unassembled WGS sequence"/>
</dbReference>
<name>A0A9W9VM46_9EURO</name>
<evidence type="ECO:0000256" key="1">
    <source>
        <dbReference type="SAM" id="MobiDB-lite"/>
    </source>
</evidence>
<reference evidence="2" key="1">
    <citation type="submission" date="2022-12" db="EMBL/GenBank/DDBJ databases">
        <authorList>
            <person name="Petersen C."/>
        </authorList>
    </citation>
    <scope>NUCLEOTIDE SEQUENCE</scope>
    <source>
        <strain evidence="2">IBT 29677</strain>
    </source>
</reference>
<evidence type="ECO:0000313" key="3">
    <source>
        <dbReference type="Proteomes" id="UP001147747"/>
    </source>
</evidence>